<reference evidence="2" key="2">
    <citation type="journal article" date="2014" name="ISME J.">
        <title>Microbial stratification in low pH oxic and suboxic macroscopic growths along an acid mine drainage.</title>
        <authorList>
            <person name="Mendez-Garcia C."/>
            <person name="Mesa V."/>
            <person name="Sprenger R.R."/>
            <person name="Richter M."/>
            <person name="Diez M.S."/>
            <person name="Solano J."/>
            <person name="Bargiela R."/>
            <person name="Golyshina O.V."/>
            <person name="Manteca A."/>
            <person name="Ramos J.L."/>
            <person name="Gallego J.R."/>
            <person name="Llorente I."/>
            <person name="Martins Dos Santos V.A."/>
            <person name="Jensen O.N."/>
            <person name="Pelaez A.I."/>
            <person name="Sanchez J."/>
            <person name="Ferrer M."/>
        </authorList>
    </citation>
    <scope>NUCLEOTIDE SEQUENCE</scope>
</reference>
<dbReference type="Gene3D" id="3.40.50.300">
    <property type="entry name" value="P-loop containing nucleotide triphosphate hydrolases"/>
    <property type="match status" value="1"/>
</dbReference>
<keyword evidence="2" id="KW-0347">Helicase</keyword>
<feature type="non-terminal residue" evidence="2">
    <location>
        <position position="1"/>
    </location>
</feature>
<proteinExistence type="predicted"/>
<dbReference type="GO" id="GO:0004386">
    <property type="term" value="F:helicase activity"/>
    <property type="evidence" value="ECO:0007669"/>
    <property type="project" value="UniProtKB-KW"/>
</dbReference>
<comment type="caution">
    <text evidence="2">The sequence shown here is derived from an EMBL/GenBank/DDBJ whole genome shotgun (WGS) entry which is preliminary data.</text>
</comment>
<dbReference type="AlphaFoldDB" id="T0ZIZ2"/>
<evidence type="ECO:0000313" key="2">
    <source>
        <dbReference type="EMBL" id="EQD44618.1"/>
    </source>
</evidence>
<protein>
    <submittedName>
        <fullName evidence="2">Helicase c2</fullName>
    </submittedName>
</protein>
<dbReference type="InterPro" id="IPR011545">
    <property type="entry name" value="DEAD/DEAH_box_helicase_dom"/>
</dbReference>
<accession>T0ZIZ2</accession>
<keyword evidence="2" id="KW-0547">Nucleotide-binding</keyword>
<sequence>GINDLYQSQAEVLRAWFERREDRDIVIKLHTGGGKTLVGLLIAQSTLNEKREPALYLTPTVQLMNQVLAKAQEYGLAAVPYAKGGQPLADEFINARAVMVATYSALFNGISKFGVEGSSDAPIMPGAVLLDDAHAAFSVIRDQFTLAIAAKTSRELFEELATMFRGAFQQIERIGTFDDVVSGAERAVLEVPYWAWLEKKDTVREILKSHAEDYRYVWPFLRDRLHLCHALVSHSSFTITPLVPPVDAVPSFAHALRRIYMSATIADDSSIIRTFDAEGSAVERPIMSKSLAGVSERMILVPELMPFRFDVTEYVKKVATSIAAKKGVVILVPSAAAAQGWQDVAKVPASSIEVDTAIGALQDGTSHGPVALANRYDGIDLQGDACRLLILSGLPKGTSDYELFRASALLGGRSIDSALAQRIEQGIGRGARGAVTTVL</sequence>
<name>T0ZIZ2_9ZZZZ</name>
<dbReference type="SMART" id="SM00487">
    <property type="entry name" value="DEXDc"/>
    <property type="match status" value="1"/>
</dbReference>
<evidence type="ECO:0000259" key="1">
    <source>
        <dbReference type="PROSITE" id="PS51192"/>
    </source>
</evidence>
<feature type="domain" description="Helicase ATP-binding" evidence="1">
    <location>
        <begin position="16"/>
        <end position="268"/>
    </location>
</feature>
<dbReference type="PROSITE" id="PS51192">
    <property type="entry name" value="HELICASE_ATP_BIND_1"/>
    <property type="match status" value="1"/>
</dbReference>
<keyword evidence="2" id="KW-0067">ATP-binding</keyword>
<dbReference type="SUPFAM" id="SSF52540">
    <property type="entry name" value="P-loop containing nucleoside triphosphate hydrolases"/>
    <property type="match status" value="1"/>
</dbReference>
<dbReference type="Pfam" id="PF00270">
    <property type="entry name" value="DEAD"/>
    <property type="match status" value="1"/>
</dbReference>
<dbReference type="EMBL" id="AUZZ01006889">
    <property type="protein sequence ID" value="EQD44618.1"/>
    <property type="molecule type" value="Genomic_DNA"/>
</dbReference>
<dbReference type="InterPro" id="IPR014001">
    <property type="entry name" value="Helicase_ATP-bd"/>
</dbReference>
<dbReference type="InterPro" id="IPR027417">
    <property type="entry name" value="P-loop_NTPase"/>
</dbReference>
<keyword evidence="2" id="KW-0378">Hydrolase</keyword>
<reference evidence="2" key="1">
    <citation type="submission" date="2013-08" db="EMBL/GenBank/DDBJ databases">
        <authorList>
            <person name="Mendez C."/>
            <person name="Richter M."/>
            <person name="Ferrer M."/>
            <person name="Sanchez J."/>
        </authorList>
    </citation>
    <scope>NUCLEOTIDE SEQUENCE</scope>
</reference>
<gene>
    <name evidence="2" type="ORF">B2A_09545</name>
</gene>
<organism evidence="2">
    <name type="scientific">mine drainage metagenome</name>
    <dbReference type="NCBI Taxonomy" id="410659"/>
    <lineage>
        <taxon>unclassified sequences</taxon>
        <taxon>metagenomes</taxon>
        <taxon>ecological metagenomes</taxon>
    </lineage>
</organism>
<dbReference type="GO" id="GO:0005524">
    <property type="term" value="F:ATP binding"/>
    <property type="evidence" value="ECO:0007669"/>
    <property type="project" value="InterPro"/>
</dbReference>
<dbReference type="GO" id="GO:0003676">
    <property type="term" value="F:nucleic acid binding"/>
    <property type="evidence" value="ECO:0007669"/>
    <property type="project" value="InterPro"/>
</dbReference>